<evidence type="ECO:0000256" key="2">
    <source>
        <dbReference type="ARBA" id="ARBA00007161"/>
    </source>
</evidence>
<keyword evidence="5" id="KW-1133">Transmembrane helix</keyword>
<dbReference type="CDD" id="cd03399">
    <property type="entry name" value="SPFH_flotillin"/>
    <property type="match status" value="1"/>
</dbReference>
<dbReference type="Pfam" id="PF01145">
    <property type="entry name" value="Band_7"/>
    <property type="match status" value="1"/>
</dbReference>
<evidence type="ECO:0000313" key="8">
    <source>
        <dbReference type="Proteomes" id="UP000067626"/>
    </source>
</evidence>
<dbReference type="InterPro" id="IPR027705">
    <property type="entry name" value="Flotillin_fam"/>
</dbReference>
<comment type="subcellular location">
    <subcellularLocation>
        <location evidence="1">Membrane</location>
        <topology evidence="1">Single-pass membrane protein</topology>
    </subcellularLocation>
</comment>
<name>A0A0K1EDT0_CHOCO</name>
<keyword evidence="5" id="KW-0812">Transmembrane</keyword>
<evidence type="ECO:0000259" key="6">
    <source>
        <dbReference type="SMART" id="SM00244"/>
    </source>
</evidence>
<organism evidence="7 8">
    <name type="scientific">Chondromyces crocatus</name>
    <dbReference type="NCBI Taxonomy" id="52"/>
    <lineage>
        <taxon>Bacteria</taxon>
        <taxon>Pseudomonadati</taxon>
        <taxon>Myxococcota</taxon>
        <taxon>Polyangia</taxon>
        <taxon>Polyangiales</taxon>
        <taxon>Polyangiaceae</taxon>
        <taxon>Chondromyces</taxon>
    </lineage>
</organism>
<evidence type="ECO:0000256" key="1">
    <source>
        <dbReference type="ARBA" id="ARBA00004167"/>
    </source>
</evidence>
<dbReference type="InterPro" id="IPR001107">
    <property type="entry name" value="Band_7"/>
</dbReference>
<dbReference type="STRING" id="52.CMC5_031550"/>
<keyword evidence="4" id="KW-0175">Coiled coil</keyword>
<comment type="similarity">
    <text evidence="2">Belongs to the band 7/mec-2 family. Flotillin subfamily.</text>
</comment>
<feature type="domain" description="Band 7" evidence="6">
    <location>
        <begin position="43"/>
        <end position="217"/>
    </location>
</feature>
<dbReference type="Proteomes" id="UP000067626">
    <property type="component" value="Chromosome"/>
</dbReference>
<dbReference type="GO" id="GO:0005886">
    <property type="term" value="C:plasma membrane"/>
    <property type="evidence" value="ECO:0007669"/>
    <property type="project" value="TreeGrafter"/>
</dbReference>
<dbReference type="SMART" id="SM00244">
    <property type="entry name" value="PHB"/>
    <property type="match status" value="1"/>
</dbReference>
<dbReference type="EMBL" id="CP012159">
    <property type="protein sequence ID" value="AKT39009.1"/>
    <property type="molecule type" value="Genomic_DNA"/>
</dbReference>
<protein>
    <recommendedName>
        <fullName evidence="6">Band 7 domain-containing protein</fullName>
    </recommendedName>
</protein>
<dbReference type="GO" id="GO:0072659">
    <property type="term" value="P:protein localization to plasma membrane"/>
    <property type="evidence" value="ECO:0007669"/>
    <property type="project" value="TreeGrafter"/>
</dbReference>
<dbReference type="Gene3D" id="3.30.479.30">
    <property type="entry name" value="Band 7 domain"/>
    <property type="match status" value="1"/>
</dbReference>
<sequence length="441" mass="47507">MQREATRRGRAGTGPLDDGLILVLAAAVGVVVVFAIFLLLLRSFLNICKPNEILVFSGRRHVLPDGTVSGYKILHGGRGFRVPFLEMVSRMDMRLFPVEVTVQNAYSKGGIPLSVHAIANVKIASSDASVRNAVERFLNARPAQIAMAAQQTLEGVLREVVSQLTPEEVNEDRLKFADTLMEHARDDFDKLGLELDVLKVQHVSDEQHYLENLGRGRIATMLRDAANAENAASQAVAEAQAAARQRAETAMKRAETVIAQKRNGVRGELARFEADARQVENEADIAAQTARAVAEQELQSMRAELERLRLHCDVVLPAEAQRRAGELRARGEAAPTVENGKAAAEALRLVAHEWSVAGRAGKDVYVLQQLRSLVAAAALRVARTELGEVSVVAGAEDDALSAVVASYPAAVARVLQETGHALGIDIRALIGAPVASVEGRG</sequence>
<dbReference type="PANTHER" id="PTHR13806:SF46">
    <property type="entry name" value="FLOTILLIN-1-RELATED"/>
    <property type="match status" value="1"/>
</dbReference>
<keyword evidence="3 5" id="KW-0472">Membrane</keyword>
<evidence type="ECO:0000313" key="7">
    <source>
        <dbReference type="EMBL" id="AKT39009.1"/>
    </source>
</evidence>
<dbReference type="GO" id="GO:0002020">
    <property type="term" value="F:protease binding"/>
    <property type="evidence" value="ECO:0007669"/>
    <property type="project" value="TreeGrafter"/>
</dbReference>
<evidence type="ECO:0000256" key="3">
    <source>
        <dbReference type="ARBA" id="ARBA00023136"/>
    </source>
</evidence>
<feature type="transmembrane region" description="Helical" evidence="5">
    <location>
        <begin position="20"/>
        <end position="41"/>
    </location>
</feature>
<feature type="coiled-coil region" evidence="4">
    <location>
        <begin position="225"/>
        <end position="311"/>
    </location>
</feature>
<dbReference type="KEGG" id="ccro:CMC5_031550"/>
<dbReference type="AlphaFoldDB" id="A0A0K1EDT0"/>
<accession>A0A0K1EDT0</accession>
<keyword evidence="8" id="KW-1185">Reference proteome</keyword>
<gene>
    <name evidence="7" type="ORF">CMC5_031550</name>
</gene>
<evidence type="ECO:0000256" key="4">
    <source>
        <dbReference type="SAM" id="Coils"/>
    </source>
</evidence>
<dbReference type="SUPFAM" id="SSF117892">
    <property type="entry name" value="Band 7/SPFH domain"/>
    <property type="match status" value="1"/>
</dbReference>
<proteinExistence type="inferred from homology"/>
<dbReference type="InterPro" id="IPR036013">
    <property type="entry name" value="Band_7/SPFH_dom_sf"/>
</dbReference>
<evidence type="ECO:0000256" key="5">
    <source>
        <dbReference type="SAM" id="Phobius"/>
    </source>
</evidence>
<dbReference type="PANTHER" id="PTHR13806">
    <property type="entry name" value="FLOTILLIN-RELATED"/>
    <property type="match status" value="1"/>
</dbReference>
<reference evidence="7 8" key="1">
    <citation type="submission" date="2015-07" db="EMBL/GenBank/DDBJ databases">
        <title>Genome analysis of myxobacterium Chondromyces crocatus Cm c5 reveals a high potential for natural compound synthesis and the genetic basis for the loss of fruiting body formation.</title>
        <authorList>
            <person name="Zaburannyi N."/>
            <person name="Bunk B."/>
            <person name="Maier J."/>
            <person name="Overmann J."/>
            <person name="Mueller R."/>
        </authorList>
    </citation>
    <scope>NUCLEOTIDE SEQUENCE [LARGE SCALE GENOMIC DNA]</scope>
    <source>
        <strain evidence="7 8">Cm c5</strain>
    </source>
</reference>